<feature type="signal peptide" evidence="1">
    <location>
        <begin position="1"/>
        <end position="19"/>
    </location>
</feature>
<keyword evidence="1" id="KW-0732">Signal</keyword>
<organism evidence="2 3">
    <name type="scientific">Halobacteriovorax vibrionivorans</name>
    <dbReference type="NCBI Taxonomy" id="2152716"/>
    <lineage>
        <taxon>Bacteria</taxon>
        <taxon>Pseudomonadati</taxon>
        <taxon>Bdellovibrionota</taxon>
        <taxon>Bacteriovoracia</taxon>
        <taxon>Bacteriovoracales</taxon>
        <taxon>Halobacteriovoraceae</taxon>
        <taxon>Halobacteriovorax</taxon>
    </lineage>
</organism>
<proteinExistence type="predicted"/>
<evidence type="ECO:0000313" key="3">
    <source>
        <dbReference type="Proteomes" id="UP000443582"/>
    </source>
</evidence>
<gene>
    <name evidence="2" type="ORF">DAY19_00905</name>
</gene>
<dbReference type="EMBL" id="QDKL01000001">
    <property type="protein sequence ID" value="RZF22359.1"/>
    <property type="molecule type" value="Genomic_DNA"/>
</dbReference>
<protein>
    <recommendedName>
        <fullName evidence="4">Kazal-like domain-containing protein</fullName>
    </recommendedName>
</protein>
<feature type="chain" id="PRO_5047035458" description="Kazal-like domain-containing protein" evidence="1">
    <location>
        <begin position="20"/>
        <end position="98"/>
    </location>
</feature>
<accession>A0ABY0ILF6</accession>
<comment type="caution">
    <text evidence="2">The sequence shown here is derived from an EMBL/GenBank/DDBJ whole genome shotgun (WGS) entry which is preliminary data.</text>
</comment>
<evidence type="ECO:0000313" key="2">
    <source>
        <dbReference type="EMBL" id="RZF22359.1"/>
    </source>
</evidence>
<dbReference type="Proteomes" id="UP000443582">
    <property type="component" value="Unassembled WGS sequence"/>
</dbReference>
<sequence>MKKLILALFFILSAGFVFAEVTVTIDGQRYFCSVDGRPPQDREWRCVPHCTRRSFDGDCMRYGQDYCGYDATCIKRCERRDTSGDCMRYGDDICRSEQ</sequence>
<dbReference type="RefSeq" id="WP_133296847.1">
    <property type="nucleotide sequence ID" value="NZ_QDKL01000001.1"/>
</dbReference>
<evidence type="ECO:0000256" key="1">
    <source>
        <dbReference type="SAM" id="SignalP"/>
    </source>
</evidence>
<keyword evidence="3" id="KW-1185">Reference proteome</keyword>
<reference evidence="3" key="1">
    <citation type="journal article" date="2019" name="Int. J. Syst. Evol. Microbiol.">
        <title>Halobacteriovorax valvorus sp. nov., a novel prokaryotic predator isolated from coastal seawater of China.</title>
        <authorList>
            <person name="Chen M.-X."/>
        </authorList>
    </citation>
    <scope>NUCLEOTIDE SEQUENCE [LARGE SCALE GENOMIC DNA]</scope>
    <source>
        <strain evidence="3">BL9</strain>
    </source>
</reference>
<name>A0ABY0ILF6_9BACT</name>
<evidence type="ECO:0008006" key="4">
    <source>
        <dbReference type="Google" id="ProtNLM"/>
    </source>
</evidence>